<name>A0ABN1B820_9BACI</name>
<keyword evidence="3" id="KW-1185">Reference proteome</keyword>
<evidence type="ECO:0000256" key="1">
    <source>
        <dbReference type="SAM" id="Phobius"/>
    </source>
</evidence>
<accession>A0ABN1B820</accession>
<protein>
    <submittedName>
        <fullName evidence="2">Uncharacterized protein</fullName>
    </submittedName>
</protein>
<organism evidence="2 3">
    <name type="scientific">Salinibacillus aidingensis</name>
    <dbReference type="NCBI Taxonomy" id="237684"/>
    <lineage>
        <taxon>Bacteria</taxon>
        <taxon>Bacillati</taxon>
        <taxon>Bacillota</taxon>
        <taxon>Bacilli</taxon>
        <taxon>Bacillales</taxon>
        <taxon>Bacillaceae</taxon>
        <taxon>Salinibacillus</taxon>
    </lineage>
</organism>
<dbReference type="RefSeq" id="WP_343839938.1">
    <property type="nucleotide sequence ID" value="NZ_BAAADO010000003.1"/>
</dbReference>
<keyword evidence="1" id="KW-1133">Transmembrane helix</keyword>
<gene>
    <name evidence="2" type="ORF">GCM10008986_18090</name>
</gene>
<evidence type="ECO:0000313" key="3">
    <source>
        <dbReference type="Proteomes" id="UP001500880"/>
    </source>
</evidence>
<reference evidence="2 3" key="1">
    <citation type="journal article" date="2019" name="Int. J. Syst. Evol. Microbiol.">
        <title>The Global Catalogue of Microorganisms (GCM) 10K type strain sequencing project: providing services to taxonomists for standard genome sequencing and annotation.</title>
        <authorList>
            <consortium name="The Broad Institute Genomics Platform"/>
            <consortium name="The Broad Institute Genome Sequencing Center for Infectious Disease"/>
            <person name="Wu L."/>
            <person name="Ma J."/>
        </authorList>
    </citation>
    <scope>NUCLEOTIDE SEQUENCE [LARGE SCALE GENOMIC DNA]</scope>
    <source>
        <strain evidence="2 3">JCM 12389</strain>
    </source>
</reference>
<evidence type="ECO:0000313" key="2">
    <source>
        <dbReference type="EMBL" id="GAA0492214.1"/>
    </source>
</evidence>
<keyword evidence="1" id="KW-0472">Membrane</keyword>
<feature type="transmembrane region" description="Helical" evidence="1">
    <location>
        <begin position="15"/>
        <end position="38"/>
    </location>
</feature>
<keyword evidence="1" id="KW-0812">Transmembrane</keyword>
<comment type="caution">
    <text evidence="2">The sequence shown here is derived from an EMBL/GenBank/DDBJ whole genome shotgun (WGS) entry which is preliminary data.</text>
</comment>
<proteinExistence type="predicted"/>
<feature type="transmembrane region" description="Helical" evidence="1">
    <location>
        <begin position="50"/>
        <end position="69"/>
    </location>
</feature>
<dbReference type="EMBL" id="BAAADO010000003">
    <property type="protein sequence ID" value="GAA0492214.1"/>
    <property type="molecule type" value="Genomic_DNA"/>
</dbReference>
<sequence>MLNLIEANRSKRLRLWIFLAGFLLNEGLLFLQSLFGWLGYGVLPLYNEGFLTASVLLLIGILGLSPHALKR</sequence>
<dbReference type="Proteomes" id="UP001500880">
    <property type="component" value="Unassembled WGS sequence"/>
</dbReference>